<dbReference type="Pfam" id="PF01527">
    <property type="entry name" value="HTH_Tnp_1"/>
    <property type="match status" value="1"/>
</dbReference>
<dbReference type="Pfam" id="PF00665">
    <property type="entry name" value="rve"/>
    <property type="match status" value="1"/>
</dbReference>
<comment type="function">
    <text evidence="1">Involved in the transposition of the insertion sequence.</text>
</comment>
<protein>
    <submittedName>
        <fullName evidence="4">IS3 family transposase</fullName>
    </submittedName>
</protein>
<dbReference type="GO" id="GO:0015074">
    <property type="term" value="P:DNA integration"/>
    <property type="evidence" value="ECO:0007669"/>
    <property type="project" value="InterPro"/>
</dbReference>
<dbReference type="PANTHER" id="PTHR46889">
    <property type="entry name" value="TRANSPOSASE INSF FOR INSERTION SEQUENCE IS3B-RELATED"/>
    <property type="match status" value="1"/>
</dbReference>
<dbReference type="InterPro" id="IPR012337">
    <property type="entry name" value="RNaseH-like_sf"/>
</dbReference>
<evidence type="ECO:0000313" key="4">
    <source>
        <dbReference type="EMBL" id="PQD93627.1"/>
    </source>
</evidence>
<dbReference type="AlphaFoldDB" id="A0A2S7MV60"/>
<dbReference type="Pfam" id="PF13333">
    <property type="entry name" value="rve_2"/>
    <property type="match status" value="1"/>
</dbReference>
<dbReference type="GO" id="GO:0006313">
    <property type="term" value="P:DNA transposition"/>
    <property type="evidence" value="ECO:0007669"/>
    <property type="project" value="InterPro"/>
</dbReference>
<dbReference type="GO" id="GO:0043565">
    <property type="term" value="F:sequence-specific DNA binding"/>
    <property type="evidence" value="ECO:0007669"/>
    <property type="project" value="InterPro"/>
</dbReference>
<dbReference type="InterPro" id="IPR001584">
    <property type="entry name" value="Integrase_cat-core"/>
</dbReference>
<dbReference type="SUPFAM" id="SSF53098">
    <property type="entry name" value="Ribonuclease H-like"/>
    <property type="match status" value="1"/>
</dbReference>
<name>A0A2S7MV60_9BACI</name>
<dbReference type="InterPro" id="IPR025948">
    <property type="entry name" value="HTH-like_dom"/>
</dbReference>
<dbReference type="OrthoDB" id="9781005at2"/>
<dbReference type="NCBIfam" id="NF033516">
    <property type="entry name" value="transpos_IS3"/>
    <property type="match status" value="1"/>
</dbReference>
<dbReference type="EMBL" id="PKOZ01000044">
    <property type="protein sequence ID" value="PQD93627.1"/>
    <property type="molecule type" value="Genomic_DNA"/>
</dbReference>
<dbReference type="InterPro" id="IPR036397">
    <property type="entry name" value="RNaseH_sf"/>
</dbReference>
<evidence type="ECO:0000256" key="1">
    <source>
        <dbReference type="ARBA" id="ARBA00002286"/>
    </source>
</evidence>
<feature type="region of interest" description="Disordered" evidence="2">
    <location>
        <begin position="111"/>
        <end position="135"/>
    </location>
</feature>
<keyword evidence="5" id="KW-1185">Reference proteome</keyword>
<feature type="domain" description="Integrase catalytic" evidence="3">
    <location>
        <begin position="288"/>
        <end position="450"/>
    </location>
</feature>
<gene>
    <name evidence="4" type="ORF">CYL18_18925</name>
</gene>
<evidence type="ECO:0000259" key="3">
    <source>
        <dbReference type="PROSITE" id="PS50994"/>
    </source>
</evidence>
<dbReference type="Proteomes" id="UP000239663">
    <property type="component" value="Unassembled WGS sequence"/>
</dbReference>
<dbReference type="PROSITE" id="PS50994">
    <property type="entry name" value="INTEGRASE"/>
    <property type="match status" value="1"/>
</dbReference>
<dbReference type="InterPro" id="IPR002514">
    <property type="entry name" value="Transposase_8"/>
</dbReference>
<dbReference type="InterPro" id="IPR048020">
    <property type="entry name" value="Transpos_IS3"/>
</dbReference>
<sequence>MAKFTEEEKMRAVKRYLDGNRGCNTIAKEIGVHVSKLQYWVKKYEYHGDKAFIKTYTKYSTQDKLDILNYMNVHGTSIFDTAARFNLSSDSILWQWQNSLVTEGITALDSKKKGRPSMKKDRQKPTKKQTTDKSSVEELQAEIDNLRMENAYFKKVKCLSSEKGSITTKDKALVVHELRRNFPFQKLIGLANIKRSTYYYWIKNRNRADKYVEIKTAISSIFNENKGRYGYRRITLELRNQGLQINHKTVQRLMKELGLKSLVRMKKYRSYKGNVGKIAPNILKRDFSATRPNEKWVTDVTEFHLFGKKLYLSPVLDLFNGEIIAYNIEKRPVYSLVSKMLKQAFTRLSEGECPILHSDQGWHYQMNQYIQSLKEHGITQSMSRKGNCLDNAVIENFFGLLKSELLYIQEFESMEHFKAELDKYIHYYNHKRIKVKLKGMSPIQYRTHSMRAA</sequence>
<dbReference type="GO" id="GO:0004803">
    <property type="term" value="F:transposase activity"/>
    <property type="evidence" value="ECO:0007669"/>
    <property type="project" value="InterPro"/>
</dbReference>
<comment type="caution">
    <text evidence="4">The sequence shown here is derived from an EMBL/GenBank/DDBJ whole genome shotgun (WGS) entry which is preliminary data.</text>
</comment>
<reference evidence="4 5" key="1">
    <citation type="submission" date="2017-12" db="EMBL/GenBank/DDBJ databases">
        <title>Taxonomic description and draft genome of Pradoshia cofamensis Gen. nov., sp. nov., a thermotolerant bacillale isolated from anterior gut of earthworm Eisenia fetida.</title>
        <authorList>
            <person name="Saha T."/>
            <person name="Chakraborty R."/>
        </authorList>
    </citation>
    <scope>NUCLEOTIDE SEQUENCE [LARGE SCALE GENOMIC DNA]</scope>
    <source>
        <strain evidence="4 5">EAG3</strain>
    </source>
</reference>
<feature type="compositionally biased region" description="Basic and acidic residues" evidence="2">
    <location>
        <begin position="118"/>
        <end position="135"/>
    </location>
</feature>
<dbReference type="SUPFAM" id="SSF46689">
    <property type="entry name" value="Homeodomain-like"/>
    <property type="match status" value="1"/>
</dbReference>
<accession>A0A2S7MV60</accession>
<evidence type="ECO:0000313" key="5">
    <source>
        <dbReference type="Proteomes" id="UP000239663"/>
    </source>
</evidence>
<proteinExistence type="predicted"/>
<dbReference type="PANTHER" id="PTHR46889:SF4">
    <property type="entry name" value="TRANSPOSASE INSO FOR INSERTION SEQUENCE ELEMENT IS911B-RELATED"/>
    <property type="match status" value="1"/>
</dbReference>
<dbReference type="Gene3D" id="3.30.420.10">
    <property type="entry name" value="Ribonuclease H-like superfamily/Ribonuclease H"/>
    <property type="match status" value="1"/>
</dbReference>
<dbReference type="InterPro" id="IPR050900">
    <property type="entry name" value="Transposase_IS3/IS150/IS904"/>
</dbReference>
<dbReference type="InterPro" id="IPR009057">
    <property type="entry name" value="Homeodomain-like_sf"/>
</dbReference>
<dbReference type="Pfam" id="PF13276">
    <property type="entry name" value="HTH_21"/>
    <property type="match status" value="1"/>
</dbReference>
<dbReference type="SUPFAM" id="SSF48295">
    <property type="entry name" value="TrpR-like"/>
    <property type="match status" value="1"/>
</dbReference>
<dbReference type="InterPro" id="IPR010921">
    <property type="entry name" value="Trp_repressor/repl_initiator"/>
</dbReference>
<evidence type="ECO:0000256" key="2">
    <source>
        <dbReference type="SAM" id="MobiDB-lite"/>
    </source>
</evidence>
<dbReference type="RefSeq" id="WP_104851018.1">
    <property type="nucleotide sequence ID" value="NZ_PKOZ01000044.1"/>
</dbReference>
<organism evidence="4 5">
    <name type="scientific">Pradoshia eiseniae</name>
    <dbReference type="NCBI Taxonomy" id="2064768"/>
    <lineage>
        <taxon>Bacteria</taxon>
        <taxon>Bacillati</taxon>
        <taxon>Bacillota</taxon>
        <taxon>Bacilli</taxon>
        <taxon>Bacillales</taxon>
        <taxon>Bacillaceae</taxon>
        <taxon>Pradoshia</taxon>
    </lineage>
</organism>